<evidence type="ECO:0000256" key="1">
    <source>
        <dbReference type="ARBA" id="ARBA00004604"/>
    </source>
</evidence>
<evidence type="ECO:0000256" key="4">
    <source>
        <dbReference type="ARBA" id="ARBA00023242"/>
    </source>
</evidence>
<accession>A0A1R2CPY8</accession>
<dbReference type="OrthoDB" id="1911237at2759"/>
<dbReference type="Gene3D" id="3.65.10.20">
    <property type="entry name" value="RNA 3'-terminal phosphate cyclase domain"/>
    <property type="match status" value="1"/>
</dbReference>
<dbReference type="InterPro" id="IPR023797">
    <property type="entry name" value="RNA3'_phos_cyclase_dom"/>
</dbReference>
<dbReference type="Pfam" id="PF01137">
    <property type="entry name" value="RTC"/>
    <property type="match status" value="1"/>
</dbReference>
<dbReference type="Gene3D" id="3.30.360.20">
    <property type="entry name" value="RNA 3'-terminal phosphate cyclase, insert domain"/>
    <property type="match status" value="1"/>
</dbReference>
<evidence type="ECO:0000256" key="2">
    <source>
        <dbReference type="ARBA" id="ARBA00007089"/>
    </source>
</evidence>
<dbReference type="PANTHER" id="PTHR11096">
    <property type="entry name" value="RNA 3' TERMINAL PHOSPHATE CYCLASE"/>
    <property type="match status" value="1"/>
</dbReference>
<evidence type="ECO:0000259" key="6">
    <source>
        <dbReference type="Pfam" id="PF05189"/>
    </source>
</evidence>
<dbReference type="Proteomes" id="UP000187209">
    <property type="component" value="Unassembled WGS sequence"/>
</dbReference>
<keyword evidence="8" id="KW-1185">Reference proteome</keyword>
<evidence type="ECO:0008006" key="9">
    <source>
        <dbReference type="Google" id="ProtNLM"/>
    </source>
</evidence>
<proteinExistence type="inferred from homology"/>
<reference evidence="7 8" key="1">
    <citation type="submission" date="2016-11" db="EMBL/GenBank/DDBJ databases">
        <title>The macronuclear genome of Stentor coeruleus: a giant cell with tiny introns.</title>
        <authorList>
            <person name="Slabodnick M."/>
            <person name="Ruby J.G."/>
            <person name="Reiff S.B."/>
            <person name="Swart E.C."/>
            <person name="Gosai S."/>
            <person name="Prabakaran S."/>
            <person name="Witkowska E."/>
            <person name="Larue G.E."/>
            <person name="Fisher S."/>
            <person name="Freeman R.M."/>
            <person name="Gunawardena J."/>
            <person name="Chu W."/>
            <person name="Stover N.A."/>
            <person name="Gregory B.D."/>
            <person name="Nowacki M."/>
            <person name="Derisi J."/>
            <person name="Roy S.W."/>
            <person name="Marshall W.F."/>
            <person name="Sood P."/>
        </authorList>
    </citation>
    <scope>NUCLEOTIDE SEQUENCE [LARGE SCALE GENOMIC DNA]</scope>
    <source>
        <strain evidence="7">WM001</strain>
    </source>
</reference>
<organism evidence="7 8">
    <name type="scientific">Stentor coeruleus</name>
    <dbReference type="NCBI Taxonomy" id="5963"/>
    <lineage>
        <taxon>Eukaryota</taxon>
        <taxon>Sar</taxon>
        <taxon>Alveolata</taxon>
        <taxon>Ciliophora</taxon>
        <taxon>Postciliodesmatophora</taxon>
        <taxon>Heterotrichea</taxon>
        <taxon>Heterotrichida</taxon>
        <taxon>Stentoridae</taxon>
        <taxon>Stentor</taxon>
    </lineage>
</organism>
<dbReference type="SUPFAM" id="SSF55205">
    <property type="entry name" value="EPT/RTPC-like"/>
    <property type="match status" value="1"/>
</dbReference>
<dbReference type="GO" id="GO:0004521">
    <property type="term" value="F:RNA endonuclease activity"/>
    <property type="evidence" value="ECO:0007669"/>
    <property type="project" value="TreeGrafter"/>
</dbReference>
<feature type="domain" description="RNA 3'-terminal phosphate cyclase" evidence="5">
    <location>
        <begin position="2"/>
        <end position="329"/>
    </location>
</feature>
<dbReference type="InterPro" id="IPR000228">
    <property type="entry name" value="RNA3'_term_phos_cyc"/>
</dbReference>
<evidence type="ECO:0000313" key="8">
    <source>
        <dbReference type="Proteomes" id="UP000187209"/>
    </source>
</evidence>
<comment type="subcellular location">
    <subcellularLocation>
        <location evidence="1">Nucleus</location>
        <location evidence="1">Nucleolus</location>
    </subcellularLocation>
</comment>
<dbReference type="EMBL" id="MPUH01000089">
    <property type="protein sequence ID" value="OMJ91076.1"/>
    <property type="molecule type" value="Genomic_DNA"/>
</dbReference>
<dbReference type="InterPro" id="IPR037136">
    <property type="entry name" value="RNA3'_phos_cyclase_dom_sf"/>
</dbReference>
<dbReference type="Pfam" id="PF05189">
    <property type="entry name" value="RTC_insert"/>
    <property type="match status" value="1"/>
</dbReference>
<dbReference type="InterPro" id="IPR013791">
    <property type="entry name" value="RNA3'-term_phos_cycl_insert"/>
</dbReference>
<dbReference type="InterPro" id="IPR013792">
    <property type="entry name" value="RNA3'P_cycl/enolpyr_Trfase_a/b"/>
</dbReference>
<dbReference type="AlphaFoldDB" id="A0A1R2CPY8"/>
<name>A0A1R2CPY8_9CILI</name>
<comment type="similarity">
    <text evidence="2">Belongs to the RNA 3'-terminal cyclase family. Type 2 subfamily.</text>
</comment>
<dbReference type="InterPro" id="IPR016443">
    <property type="entry name" value="RNA3'_term_phos_cyc_type_2"/>
</dbReference>
<dbReference type="PANTHER" id="PTHR11096:SF1">
    <property type="entry name" value="RNA 3'-TERMINAL PHOSPHATE CYCLASE-LIKE PROTEIN"/>
    <property type="match status" value="1"/>
</dbReference>
<evidence type="ECO:0000256" key="3">
    <source>
        <dbReference type="ARBA" id="ARBA00022517"/>
    </source>
</evidence>
<comment type="caution">
    <text evidence="7">The sequence shown here is derived from an EMBL/GenBank/DDBJ whole genome shotgun (WGS) entry which is preliminary data.</text>
</comment>
<dbReference type="NCBIfam" id="TIGR03400">
    <property type="entry name" value="18S_RNA_Rcl1p"/>
    <property type="match status" value="1"/>
</dbReference>
<keyword evidence="3" id="KW-0690">Ribosome biogenesis</keyword>
<dbReference type="GO" id="GO:0000479">
    <property type="term" value="P:endonucleolytic cleavage of tricistronic rRNA transcript (SSU-rRNA, 5.8S rRNA, LSU-rRNA)"/>
    <property type="evidence" value="ECO:0007669"/>
    <property type="project" value="TreeGrafter"/>
</dbReference>
<keyword evidence="4" id="KW-0539">Nucleus</keyword>
<gene>
    <name evidence="7" type="ORF">SteCoe_6434</name>
</gene>
<feature type="domain" description="RNA 3'-terminal phosphate cyclase insert" evidence="6">
    <location>
        <begin position="175"/>
        <end position="277"/>
    </location>
</feature>
<evidence type="ECO:0000259" key="5">
    <source>
        <dbReference type="Pfam" id="PF01137"/>
    </source>
</evidence>
<dbReference type="InterPro" id="IPR036553">
    <property type="entry name" value="RPTC_insert"/>
</dbReference>
<evidence type="ECO:0000313" key="7">
    <source>
        <dbReference type="EMBL" id="OMJ91076.1"/>
    </source>
</evidence>
<dbReference type="GO" id="GO:0005730">
    <property type="term" value="C:nucleolus"/>
    <property type="evidence" value="ECO:0007669"/>
    <property type="project" value="UniProtKB-SubCell"/>
</dbReference>
<sequence length="380" mass="41984">MEFQGCALLRYRVIASLLMGTPIKICKIRSKSDYPGLTDSEVKYLELIAKLTSGSEININDTGTVLKFSPGIIVNNPGSVPIDFDCGKGASLGFFIEGILPIVIFGKNKLHLVLRGLSHTVEDIGIDVIQYVQIPLLKKFGVEDINFKISCRGDEGEVILKVTPVKNLNGVDLQDPGKIKKVRGVAFTSRLNVQMGNRASYSAKGHLHSFLPDIWIHTDHYKFGEALLGITLVAESNTGSFISSEYLRGEISQFDYLESDVPEDLGSLAVIHLLDEITYGGFVDSNNQCLPLLLMAISREKSSLRLGRLSSQAVEVLRLIQFMFNITFSFTESDNPKYTQLPENVEEEEEANEPDNSDLPKNIIATCIGLGYQNMARIGF</sequence>
<protein>
    <recommendedName>
        <fullName evidence="9">RNA 3'-terminal phosphate cyclase domain-containing protein</fullName>
    </recommendedName>
</protein>